<keyword evidence="2" id="KW-1185">Reference proteome</keyword>
<protein>
    <submittedName>
        <fullName evidence="1">Uncharacterized protein</fullName>
    </submittedName>
</protein>
<name>A0AAD9M087_9PEZI</name>
<accession>A0AAD9M087</accession>
<proteinExistence type="predicted"/>
<comment type="caution">
    <text evidence="1">The sequence shown here is derived from an EMBL/GenBank/DDBJ whole genome shotgun (WGS) entry which is preliminary data.</text>
</comment>
<dbReference type="AlphaFoldDB" id="A0AAD9M087"/>
<organism evidence="1 2">
    <name type="scientific">Colletotrichum zoysiae</name>
    <dbReference type="NCBI Taxonomy" id="1216348"/>
    <lineage>
        <taxon>Eukaryota</taxon>
        <taxon>Fungi</taxon>
        <taxon>Dikarya</taxon>
        <taxon>Ascomycota</taxon>
        <taxon>Pezizomycotina</taxon>
        <taxon>Sordariomycetes</taxon>
        <taxon>Hypocreomycetidae</taxon>
        <taxon>Glomerellales</taxon>
        <taxon>Glomerellaceae</taxon>
        <taxon>Colletotrichum</taxon>
        <taxon>Colletotrichum graminicola species complex</taxon>
    </lineage>
</organism>
<sequence>MASEPPHGLARKMREFEILILVYCLVATCCAAALEPQLLHARNPGIPKLAIVSTPLNDKGEDQHLNFLANATLATQLHSSLGLVALLSPVLCPKFKEAMTLYISAAEWYLKWQQHAAIILV</sequence>
<evidence type="ECO:0000313" key="2">
    <source>
        <dbReference type="Proteomes" id="UP001232148"/>
    </source>
</evidence>
<reference evidence="1" key="1">
    <citation type="submission" date="2021-06" db="EMBL/GenBank/DDBJ databases">
        <title>Comparative genomics, transcriptomics and evolutionary studies reveal genomic signatures of adaptation to plant cell wall in hemibiotrophic fungi.</title>
        <authorList>
            <consortium name="DOE Joint Genome Institute"/>
            <person name="Baroncelli R."/>
            <person name="Diaz J.F."/>
            <person name="Benocci T."/>
            <person name="Peng M."/>
            <person name="Battaglia E."/>
            <person name="Haridas S."/>
            <person name="Andreopoulos W."/>
            <person name="Labutti K."/>
            <person name="Pangilinan J."/>
            <person name="Floch G.L."/>
            <person name="Makela M.R."/>
            <person name="Henrissat B."/>
            <person name="Grigoriev I.V."/>
            <person name="Crouch J.A."/>
            <person name="De Vries R.P."/>
            <person name="Sukno S.A."/>
            <person name="Thon M.R."/>
        </authorList>
    </citation>
    <scope>NUCLEOTIDE SEQUENCE</scope>
    <source>
        <strain evidence="1">MAFF235873</strain>
    </source>
</reference>
<gene>
    <name evidence="1" type="ORF">LX32DRAFT_653964</name>
</gene>
<evidence type="ECO:0000313" key="1">
    <source>
        <dbReference type="EMBL" id="KAK2027387.1"/>
    </source>
</evidence>
<dbReference type="Proteomes" id="UP001232148">
    <property type="component" value="Unassembled WGS sequence"/>
</dbReference>
<dbReference type="EMBL" id="MU842896">
    <property type="protein sequence ID" value="KAK2027387.1"/>
    <property type="molecule type" value="Genomic_DNA"/>
</dbReference>